<reference evidence="2" key="1">
    <citation type="submission" date="2018-05" db="EMBL/GenBank/DDBJ databases">
        <authorList>
            <person name="Lanie J.A."/>
            <person name="Ng W.-L."/>
            <person name="Kazmierczak K.M."/>
            <person name="Andrzejewski T.M."/>
            <person name="Davidsen T.M."/>
            <person name="Wayne K.J."/>
            <person name="Tettelin H."/>
            <person name="Glass J.I."/>
            <person name="Rusch D."/>
            <person name="Podicherti R."/>
            <person name="Tsui H.-C.T."/>
            <person name="Winkler M.E."/>
        </authorList>
    </citation>
    <scope>NUCLEOTIDE SEQUENCE</scope>
    <source>
        <strain evidence="2">KNB</strain>
    </source>
</reference>
<accession>A0A2X0QV33</accession>
<dbReference type="SMART" id="SM00530">
    <property type="entry name" value="HTH_XRE"/>
    <property type="match status" value="1"/>
</dbReference>
<dbReference type="GO" id="GO:0003677">
    <property type="term" value="F:DNA binding"/>
    <property type="evidence" value="ECO:0007669"/>
    <property type="project" value="InterPro"/>
</dbReference>
<dbReference type="Pfam" id="PF01381">
    <property type="entry name" value="HTH_3"/>
    <property type="match status" value="1"/>
</dbReference>
<organism evidence="2">
    <name type="scientific">Candidatus Nitrotoga fabula</name>
    <dbReference type="NCBI Taxonomy" id="2182327"/>
    <lineage>
        <taxon>Bacteria</taxon>
        <taxon>Pseudomonadati</taxon>
        <taxon>Pseudomonadota</taxon>
        <taxon>Betaproteobacteria</taxon>
        <taxon>Nitrosomonadales</taxon>
        <taxon>Gallionellaceae</taxon>
        <taxon>Candidatus Nitrotoga</taxon>
    </lineage>
</organism>
<dbReference type="PROSITE" id="PS50943">
    <property type="entry name" value="HTH_CROC1"/>
    <property type="match status" value="1"/>
</dbReference>
<name>A0A2X0QV33_9PROT</name>
<feature type="domain" description="HTH cro/C1-type" evidence="1">
    <location>
        <begin position="13"/>
        <end position="67"/>
    </location>
</feature>
<dbReference type="AlphaFoldDB" id="A0A2X0QV33"/>
<proteinExistence type="predicted"/>
<dbReference type="InterPro" id="IPR001387">
    <property type="entry name" value="Cro/C1-type_HTH"/>
</dbReference>
<evidence type="ECO:0000259" key="1">
    <source>
        <dbReference type="PROSITE" id="PS50943"/>
    </source>
</evidence>
<dbReference type="InterPro" id="IPR010982">
    <property type="entry name" value="Lambda_DNA-bd_dom_sf"/>
</dbReference>
<gene>
    <name evidence="2" type="ORF">NITFAB_1643</name>
</gene>
<sequence>MLYNLQMTIGARIRQLRERNTLSQEKFGDLCGVSKASVSQWEIGIATPPTDRLVALREHLVFSFDWLIAGEVDSNFALTRPSIQKLIAVAQPLPDSAVAALTREGGVYAELISPEKLLKGAK</sequence>
<dbReference type="CDD" id="cd00093">
    <property type="entry name" value="HTH_XRE"/>
    <property type="match status" value="1"/>
</dbReference>
<evidence type="ECO:0000313" key="2">
    <source>
        <dbReference type="EMBL" id="SPS06053.1"/>
    </source>
</evidence>
<dbReference type="SUPFAM" id="SSF47413">
    <property type="entry name" value="lambda repressor-like DNA-binding domains"/>
    <property type="match status" value="1"/>
</dbReference>
<dbReference type="EMBL" id="LS423452">
    <property type="protein sequence ID" value="SPS06053.1"/>
    <property type="molecule type" value="Genomic_DNA"/>
</dbReference>
<protein>
    <submittedName>
        <fullName evidence="2">Phage transcriptional regulator</fullName>
    </submittedName>
</protein>
<dbReference type="Gene3D" id="1.10.260.40">
    <property type="entry name" value="lambda repressor-like DNA-binding domains"/>
    <property type="match status" value="1"/>
</dbReference>